<dbReference type="HAMAP" id="MF_01398">
    <property type="entry name" value="ATP_synth_b_bprime"/>
    <property type="match status" value="1"/>
</dbReference>
<dbReference type="Proteomes" id="UP000288669">
    <property type="component" value="Unassembled WGS sequence"/>
</dbReference>
<accession>A0A430AIY4</accession>
<evidence type="ECO:0000256" key="7">
    <source>
        <dbReference type="ARBA" id="ARBA00022989"/>
    </source>
</evidence>
<name>A0A430AIY4_9ENTE</name>
<dbReference type="SUPFAM" id="SSF81573">
    <property type="entry name" value="F1F0 ATP synthase subunit B, membrane domain"/>
    <property type="match status" value="1"/>
</dbReference>
<evidence type="ECO:0000256" key="5">
    <source>
        <dbReference type="ARBA" id="ARBA00022692"/>
    </source>
</evidence>
<evidence type="ECO:0000256" key="1">
    <source>
        <dbReference type="ARBA" id="ARBA00005513"/>
    </source>
</evidence>
<dbReference type="GO" id="GO:0046961">
    <property type="term" value="F:proton-transporting ATPase activity, rotational mechanism"/>
    <property type="evidence" value="ECO:0007669"/>
    <property type="project" value="TreeGrafter"/>
</dbReference>
<sequence length="175" mass="19361">MFKHLVVAETTTSTTLGTLLFVSLCFLLLLALIKKFAWGSIAEMLEKRAAKIANDLDSAEQSRIHAASLEQERQENLVNSRQEAATIVNNAKSVAEKSGATILNDAKDEARQVKQKAKDDIELERQQALSSVKDEVAEFSVQIATKILQKELTKEAHEDLINSCIEGLGNNHETR</sequence>
<keyword evidence="4 13" id="KW-0138">CF(0)</keyword>
<dbReference type="InterPro" id="IPR028987">
    <property type="entry name" value="ATP_synth_B-like_membr_sf"/>
</dbReference>
<dbReference type="GO" id="GO:0005886">
    <property type="term" value="C:plasma membrane"/>
    <property type="evidence" value="ECO:0007669"/>
    <property type="project" value="UniProtKB-SubCell"/>
</dbReference>
<dbReference type="InterPro" id="IPR002146">
    <property type="entry name" value="ATP_synth_b/b'su_bac/chlpt"/>
</dbReference>
<dbReference type="EMBL" id="NGJZ01000001">
    <property type="protein sequence ID" value="RSU07944.1"/>
    <property type="molecule type" value="Genomic_DNA"/>
</dbReference>
<dbReference type="GO" id="GO:0045259">
    <property type="term" value="C:proton-transporting ATP synthase complex"/>
    <property type="evidence" value="ECO:0007669"/>
    <property type="project" value="UniProtKB-KW"/>
</dbReference>
<evidence type="ECO:0000313" key="15">
    <source>
        <dbReference type="EMBL" id="RSU07944.1"/>
    </source>
</evidence>
<keyword evidence="3 13" id="KW-1003">Cell membrane</keyword>
<comment type="function">
    <text evidence="11 13">F(1)F(0) ATP synthase produces ATP from ADP in the presence of a proton or sodium gradient. F-type ATPases consist of two structural domains, F(1) containing the extramembraneous catalytic core and F(0) containing the membrane proton channel, linked together by a central stalk and a peripheral stalk. During catalysis, ATP synthesis in the catalytic domain of F(1) is coupled via a rotary mechanism of the central stalk subunits to proton translocation.</text>
</comment>
<dbReference type="OrthoDB" id="282095at2"/>
<keyword evidence="7 13" id="KW-1133">Transmembrane helix</keyword>
<dbReference type="PANTHER" id="PTHR33445:SF1">
    <property type="entry name" value="ATP SYNTHASE SUBUNIT B"/>
    <property type="match status" value="1"/>
</dbReference>
<dbReference type="PANTHER" id="PTHR33445">
    <property type="entry name" value="ATP SYNTHASE SUBUNIT B', CHLOROPLASTIC"/>
    <property type="match status" value="1"/>
</dbReference>
<evidence type="ECO:0000256" key="3">
    <source>
        <dbReference type="ARBA" id="ARBA00022475"/>
    </source>
</evidence>
<comment type="subunit">
    <text evidence="13">F-type ATPases have 2 components, F(1) - the catalytic core - and F(0) - the membrane proton channel. F(1) has five subunits: alpha(3), beta(3), gamma(1), delta(1), epsilon(1). F(0) has three main subunits: a(1), b(2) and c(10-14). The alpha and beta chains form an alternating ring which encloses part of the gamma chain. F(1) is attached to F(0) by a central stalk formed by the gamma and epsilon chains, while a peripheral stalk is formed by the delta and b chains.</text>
</comment>
<proteinExistence type="inferred from homology"/>
<feature type="transmembrane region" description="Helical" evidence="13">
    <location>
        <begin position="12"/>
        <end position="33"/>
    </location>
</feature>
<reference evidence="15 16" key="1">
    <citation type="submission" date="2017-05" db="EMBL/GenBank/DDBJ databases">
        <title>Vagococcus spp. assemblies.</title>
        <authorList>
            <person name="Gulvik C.A."/>
        </authorList>
    </citation>
    <scope>NUCLEOTIDE SEQUENCE [LARGE SCALE GENOMIC DNA]</scope>
    <source>
        <strain evidence="15 16">DSM 24756</strain>
    </source>
</reference>
<comment type="caution">
    <text evidence="15">The sequence shown here is derived from an EMBL/GenBank/DDBJ whole genome shotgun (WGS) entry which is preliminary data.</text>
</comment>
<evidence type="ECO:0000256" key="13">
    <source>
        <dbReference type="HAMAP-Rule" id="MF_01398"/>
    </source>
</evidence>
<evidence type="ECO:0000256" key="4">
    <source>
        <dbReference type="ARBA" id="ARBA00022547"/>
    </source>
</evidence>
<keyword evidence="6 13" id="KW-0375">Hydrogen ion transport</keyword>
<evidence type="ECO:0000256" key="9">
    <source>
        <dbReference type="ARBA" id="ARBA00023136"/>
    </source>
</evidence>
<dbReference type="InterPro" id="IPR050059">
    <property type="entry name" value="ATP_synthase_B_chain"/>
</dbReference>
<evidence type="ECO:0000256" key="2">
    <source>
        <dbReference type="ARBA" id="ARBA00022448"/>
    </source>
</evidence>
<keyword evidence="10 13" id="KW-0066">ATP synthesis</keyword>
<comment type="similarity">
    <text evidence="1 13 14">Belongs to the ATPase B chain family.</text>
</comment>
<dbReference type="GO" id="GO:0046933">
    <property type="term" value="F:proton-transporting ATP synthase activity, rotational mechanism"/>
    <property type="evidence" value="ECO:0007669"/>
    <property type="project" value="UniProtKB-UniRule"/>
</dbReference>
<dbReference type="NCBIfam" id="TIGR01144">
    <property type="entry name" value="ATP_synt_b"/>
    <property type="match status" value="1"/>
</dbReference>
<comment type="subcellular location">
    <subcellularLocation>
        <location evidence="13">Cell membrane</location>
        <topology evidence="13">Single-pass membrane protein</topology>
    </subcellularLocation>
    <subcellularLocation>
        <location evidence="12">Endomembrane system</location>
        <topology evidence="12">Single-pass membrane protein</topology>
    </subcellularLocation>
</comment>
<evidence type="ECO:0000256" key="6">
    <source>
        <dbReference type="ARBA" id="ARBA00022781"/>
    </source>
</evidence>
<dbReference type="AlphaFoldDB" id="A0A430AIY4"/>
<evidence type="ECO:0000256" key="11">
    <source>
        <dbReference type="ARBA" id="ARBA00025198"/>
    </source>
</evidence>
<organism evidence="15 16">
    <name type="scientific">Vagococcus entomophilus</name>
    <dbReference type="NCBI Taxonomy" id="1160095"/>
    <lineage>
        <taxon>Bacteria</taxon>
        <taxon>Bacillati</taxon>
        <taxon>Bacillota</taxon>
        <taxon>Bacilli</taxon>
        <taxon>Lactobacillales</taxon>
        <taxon>Enterococcaceae</taxon>
        <taxon>Vagococcus</taxon>
    </lineage>
</organism>
<keyword evidence="9 13" id="KW-0472">Membrane</keyword>
<dbReference type="CDD" id="cd06503">
    <property type="entry name" value="ATP-synt_Fo_b"/>
    <property type="match status" value="1"/>
</dbReference>
<evidence type="ECO:0000256" key="8">
    <source>
        <dbReference type="ARBA" id="ARBA00023065"/>
    </source>
</evidence>
<gene>
    <name evidence="13" type="primary">atpF</name>
    <name evidence="15" type="ORF">CBF30_01510</name>
</gene>
<comment type="function">
    <text evidence="13">Component of the F(0) channel, it forms part of the peripheral stalk, linking F(1) to F(0).</text>
</comment>
<dbReference type="Pfam" id="PF00430">
    <property type="entry name" value="ATP-synt_B"/>
    <property type="match status" value="1"/>
</dbReference>
<dbReference type="Gene3D" id="6.10.250.1580">
    <property type="match status" value="1"/>
</dbReference>
<evidence type="ECO:0000256" key="12">
    <source>
        <dbReference type="ARBA" id="ARBA00037847"/>
    </source>
</evidence>
<evidence type="ECO:0000256" key="14">
    <source>
        <dbReference type="RuleBase" id="RU003848"/>
    </source>
</evidence>
<keyword evidence="8 13" id="KW-0406">Ion transport</keyword>
<dbReference type="GO" id="GO:0012505">
    <property type="term" value="C:endomembrane system"/>
    <property type="evidence" value="ECO:0007669"/>
    <property type="project" value="UniProtKB-SubCell"/>
</dbReference>
<evidence type="ECO:0000256" key="10">
    <source>
        <dbReference type="ARBA" id="ARBA00023310"/>
    </source>
</evidence>
<keyword evidence="5 13" id="KW-0812">Transmembrane</keyword>
<protein>
    <recommendedName>
        <fullName evidence="13">ATP synthase subunit b</fullName>
    </recommendedName>
    <alternativeName>
        <fullName evidence="13">ATP synthase F(0) sector subunit b</fullName>
    </alternativeName>
    <alternativeName>
        <fullName evidence="13">ATPase subunit I</fullName>
    </alternativeName>
    <alternativeName>
        <fullName evidence="13">F-type ATPase subunit b</fullName>
        <shortName evidence="13">F-ATPase subunit b</shortName>
    </alternativeName>
</protein>
<evidence type="ECO:0000313" key="16">
    <source>
        <dbReference type="Proteomes" id="UP000288669"/>
    </source>
</evidence>
<dbReference type="InterPro" id="IPR005864">
    <property type="entry name" value="ATP_synth_F0_bsu_bac"/>
</dbReference>
<dbReference type="RefSeq" id="WP_126822059.1">
    <property type="nucleotide sequence ID" value="NZ_JBHLWU010000001.1"/>
</dbReference>
<keyword evidence="2 13" id="KW-0813">Transport</keyword>
<keyword evidence="16" id="KW-1185">Reference proteome</keyword>